<organism evidence="1 2">
    <name type="scientific">Heracleum sosnowskyi</name>
    <dbReference type="NCBI Taxonomy" id="360622"/>
    <lineage>
        <taxon>Eukaryota</taxon>
        <taxon>Viridiplantae</taxon>
        <taxon>Streptophyta</taxon>
        <taxon>Embryophyta</taxon>
        <taxon>Tracheophyta</taxon>
        <taxon>Spermatophyta</taxon>
        <taxon>Magnoliopsida</taxon>
        <taxon>eudicotyledons</taxon>
        <taxon>Gunneridae</taxon>
        <taxon>Pentapetalae</taxon>
        <taxon>asterids</taxon>
        <taxon>campanulids</taxon>
        <taxon>Apiales</taxon>
        <taxon>Apiaceae</taxon>
        <taxon>Apioideae</taxon>
        <taxon>apioid superclade</taxon>
        <taxon>Tordylieae</taxon>
        <taxon>Tordyliinae</taxon>
        <taxon>Heracleum</taxon>
    </lineage>
</organism>
<dbReference type="EMBL" id="JAUIZM010000004">
    <property type="protein sequence ID" value="KAK1389967.1"/>
    <property type="molecule type" value="Genomic_DNA"/>
</dbReference>
<reference evidence="1" key="2">
    <citation type="submission" date="2023-05" db="EMBL/GenBank/DDBJ databases">
        <authorList>
            <person name="Schelkunov M.I."/>
        </authorList>
    </citation>
    <scope>NUCLEOTIDE SEQUENCE</scope>
    <source>
        <strain evidence="1">Hsosn_3</strain>
        <tissue evidence="1">Leaf</tissue>
    </source>
</reference>
<comment type="caution">
    <text evidence="1">The sequence shown here is derived from an EMBL/GenBank/DDBJ whole genome shotgun (WGS) entry which is preliminary data.</text>
</comment>
<dbReference type="SUPFAM" id="SSF55008">
    <property type="entry name" value="HMA, heavy metal-associated domain"/>
    <property type="match status" value="1"/>
</dbReference>
<accession>A0AAD8IT52</accession>
<dbReference type="Gene3D" id="3.30.70.100">
    <property type="match status" value="1"/>
</dbReference>
<dbReference type="PANTHER" id="PTHR47294:SF6">
    <property type="entry name" value="HMA DOMAIN-CONTAINING PROTEIN"/>
    <property type="match status" value="1"/>
</dbReference>
<protein>
    <submittedName>
        <fullName evidence="1">Heavy metal-associated domain containing protein</fullName>
    </submittedName>
</protein>
<dbReference type="InterPro" id="IPR036163">
    <property type="entry name" value="HMA_dom_sf"/>
</dbReference>
<gene>
    <name evidence="1" type="ORF">POM88_018145</name>
</gene>
<dbReference type="PANTHER" id="PTHR47294">
    <property type="entry name" value="OS08G0431150 PROTEIN"/>
    <property type="match status" value="1"/>
</dbReference>
<evidence type="ECO:0000313" key="1">
    <source>
        <dbReference type="EMBL" id="KAK1389967.1"/>
    </source>
</evidence>
<proteinExistence type="predicted"/>
<sequence length="134" mass="14855">MSLLHKTKTDDELTNIGLKNPSNVPYSRITLASVESLTLPLIQEVVLLADFRCKGCQERVADIMSRMNGVTESVVISVMDNKVTLTSTYPGIVKLNSMLGSISFTYNSLENVNISGYIFVPYKEEKELEGNSDM</sequence>
<keyword evidence="2" id="KW-1185">Reference proteome</keyword>
<dbReference type="Proteomes" id="UP001237642">
    <property type="component" value="Unassembled WGS sequence"/>
</dbReference>
<evidence type="ECO:0000313" key="2">
    <source>
        <dbReference type="Proteomes" id="UP001237642"/>
    </source>
</evidence>
<reference evidence="1" key="1">
    <citation type="submission" date="2023-02" db="EMBL/GenBank/DDBJ databases">
        <title>Genome of toxic invasive species Heracleum sosnowskyi carries increased number of genes despite the absence of recent whole-genome duplications.</title>
        <authorList>
            <person name="Schelkunov M."/>
            <person name="Shtratnikova V."/>
            <person name="Makarenko M."/>
            <person name="Klepikova A."/>
            <person name="Omelchenko D."/>
            <person name="Novikova G."/>
            <person name="Obukhova E."/>
            <person name="Bogdanov V."/>
            <person name="Penin A."/>
            <person name="Logacheva M."/>
        </authorList>
    </citation>
    <scope>NUCLEOTIDE SEQUENCE</scope>
    <source>
        <strain evidence="1">Hsosn_3</strain>
        <tissue evidence="1">Leaf</tissue>
    </source>
</reference>
<dbReference type="GO" id="GO:0046872">
    <property type="term" value="F:metal ion binding"/>
    <property type="evidence" value="ECO:0007669"/>
    <property type="project" value="InterPro"/>
</dbReference>
<dbReference type="AlphaFoldDB" id="A0AAD8IT52"/>
<name>A0AAD8IT52_9APIA</name>